<keyword evidence="1" id="KW-0596">Phosphopantetheine</keyword>
<evidence type="ECO:0000313" key="5">
    <source>
        <dbReference type="EMBL" id="NOJ44690.1"/>
    </source>
</evidence>
<feature type="domain" description="AMP-dependent synthetase/ligase" evidence="3">
    <location>
        <begin position="565"/>
        <end position="921"/>
    </location>
</feature>
<dbReference type="CDD" id="cd08700">
    <property type="entry name" value="FMT_C_OzmH_like"/>
    <property type="match status" value="1"/>
</dbReference>
<sequence>MGHVVCAALCADAIFRDWAARANILCVENVEELSALMNADPVEWIFSVGNPFILPPDVFARVREGAFIYQDGPLPRYVGAHSVSWARQAQETDYDVAWHRGNNGINPGELVVERQVSIASTDTALTLNLKCHEAAVEAFRELLADLTNGELHAGPQALAHGSVFPRRRYPDAAGCLRWNRSAQDISAITRPLDYGPYHFNPWCLPKALLGDDVVAVRRLEVSAGRCGLPAGALVDIHRSNWRVATRTEDVDVWFASSDGLTLDARTLARQSGLNVGDRLPILSDEEARSITVAHGILAPREKFWRQRLEQCKTLQLPFLSSSEAVATPRWQSSSWLFPSALAELSPADRTEYLLSACLIYLARITGESELQLGWTPATNGSRGGMRAVEVLVAPVVPMQMTIDLGRDFAGVRRAVAAECADLKENDSFPRDLIARSPTLRGKEALQSRRPWPIGVTVTTNSCSAAGDLPSSPNSETALSGDSLTFEVSALHGSFRWRFDASRLAPKQIDCMTQHLQNLLCAVIADAQQPVGRIELLSSEERAYLLEELNRTAAPYPSERCVHELFEAQVRQAPDAMAVTYAGEHLSYGDLNAHANRLAHHLIALGVKPDQPVAICLQRSVAMVVGLLAILKAGGAYLPLDPAYPPARLRQVLEDAAPQLVLADAAGHVALGDVGVDLTVVDLATATPPWANLPASNPDARALGLTSRHLAYVIYTLESSGTPKGVEMSHGSLMNLLWSSPELGAPKRRTLQFTTLNFDVSFQELFSCWRDGGLLVLVQEDTRADFSALLEFVWGEAIERLFLPFVALNHFVEVWGAKGVLLPSLREIYTAGEQLRVTPMLRSFFELHPRARLINQYGPTETHVVTEHHLVADPACWPRLPPIGRPIANTRVYLLDSHGEPVPFGAVGELYIGGAGVARGYLNRPQLTVERVVADPFSNEAGARMYRTGDLVRYLPDGNLELLAATTTR</sequence>
<dbReference type="GO" id="GO:0005737">
    <property type="term" value="C:cytoplasm"/>
    <property type="evidence" value="ECO:0007669"/>
    <property type="project" value="TreeGrafter"/>
</dbReference>
<dbReference type="AlphaFoldDB" id="A0A7Y4GZ62"/>
<dbReference type="SUPFAM" id="SSF56801">
    <property type="entry name" value="Acetyl-CoA synthetase-like"/>
    <property type="match status" value="1"/>
</dbReference>
<dbReference type="EMBL" id="JAAVLW010000001">
    <property type="protein sequence ID" value="NOJ44690.1"/>
    <property type="molecule type" value="Genomic_DNA"/>
</dbReference>
<dbReference type="Gene3D" id="3.30.559.30">
    <property type="entry name" value="Nonribosomal peptide synthetase, condensation domain"/>
    <property type="match status" value="1"/>
</dbReference>
<comment type="caution">
    <text evidence="5">The sequence shown here is derived from an EMBL/GenBank/DDBJ whole genome shotgun (WGS) entry which is preliminary data.</text>
</comment>
<dbReference type="SUPFAM" id="SSF53328">
    <property type="entry name" value="Formyltransferase"/>
    <property type="match status" value="1"/>
</dbReference>
<evidence type="ECO:0000259" key="4">
    <source>
        <dbReference type="Pfam" id="PF00551"/>
    </source>
</evidence>
<protein>
    <submittedName>
        <fullName evidence="5">Amino acid adenylation domain-containing protein</fullName>
    </submittedName>
</protein>
<dbReference type="Pfam" id="PF00551">
    <property type="entry name" value="Formyl_trans_N"/>
    <property type="match status" value="1"/>
</dbReference>
<dbReference type="GO" id="GO:0044550">
    <property type="term" value="P:secondary metabolite biosynthetic process"/>
    <property type="evidence" value="ECO:0007669"/>
    <property type="project" value="TreeGrafter"/>
</dbReference>
<dbReference type="FunFam" id="3.40.50.980:FF:000001">
    <property type="entry name" value="Non-ribosomal peptide synthetase"/>
    <property type="match status" value="1"/>
</dbReference>
<dbReference type="Proteomes" id="UP000528734">
    <property type="component" value="Unassembled WGS sequence"/>
</dbReference>
<reference evidence="5 6" key="1">
    <citation type="submission" date="2020-03" db="EMBL/GenBank/DDBJ databases">
        <title>Bradyrhizobium diversity isolated from nodules of Muelleranthus trifoliolatus.</title>
        <authorList>
            <person name="Klepa M."/>
            <person name="Helene L."/>
            <person name="Hungria M."/>
        </authorList>
    </citation>
    <scope>NUCLEOTIDE SEQUENCE [LARGE SCALE GENOMIC DNA]</scope>
    <source>
        <strain evidence="5 6">WSM 1744</strain>
    </source>
</reference>
<dbReference type="NCBIfam" id="TIGR01733">
    <property type="entry name" value="AA-adenyl-dom"/>
    <property type="match status" value="1"/>
</dbReference>
<dbReference type="Gene3D" id="3.40.50.12230">
    <property type="match status" value="1"/>
</dbReference>
<dbReference type="InterPro" id="IPR036477">
    <property type="entry name" value="Formyl_transf_N_sf"/>
</dbReference>
<dbReference type="GO" id="GO:0031177">
    <property type="term" value="F:phosphopantetheine binding"/>
    <property type="evidence" value="ECO:0007669"/>
    <property type="project" value="TreeGrafter"/>
</dbReference>
<gene>
    <name evidence="5" type="ORF">HCN50_00105</name>
</gene>
<evidence type="ECO:0000256" key="1">
    <source>
        <dbReference type="ARBA" id="ARBA00022450"/>
    </source>
</evidence>
<dbReference type="InterPro" id="IPR010071">
    <property type="entry name" value="AA_adenyl_dom"/>
</dbReference>
<evidence type="ECO:0000256" key="2">
    <source>
        <dbReference type="ARBA" id="ARBA00022553"/>
    </source>
</evidence>
<evidence type="ECO:0000259" key="3">
    <source>
        <dbReference type="Pfam" id="PF00501"/>
    </source>
</evidence>
<dbReference type="SUPFAM" id="SSF52777">
    <property type="entry name" value="CoA-dependent acyltransferases"/>
    <property type="match status" value="1"/>
</dbReference>
<dbReference type="PANTHER" id="PTHR45527">
    <property type="entry name" value="NONRIBOSOMAL PEPTIDE SYNTHETASE"/>
    <property type="match status" value="1"/>
</dbReference>
<organism evidence="5 6">
    <name type="scientific">Bradyrhizobium archetypum</name>
    <dbReference type="NCBI Taxonomy" id="2721160"/>
    <lineage>
        <taxon>Bacteria</taxon>
        <taxon>Pseudomonadati</taxon>
        <taxon>Pseudomonadota</taxon>
        <taxon>Alphaproteobacteria</taxon>
        <taxon>Hyphomicrobiales</taxon>
        <taxon>Nitrobacteraceae</taxon>
        <taxon>Bradyrhizobium</taxon>
    </lineage>
</organism>
<keyword evidence="6" id="KW-1185">Reference proteome</keyword>
<dbReference type="InterPro" id="IPR000873">
    <property type="entry name" value="AMP-dep_synth/lig_dom"/>
</dbReference>
<dbReference type="Pfam" id="PF00501">
    <property type="entry name" value="AMP-binding"/>
    <property type="match status" value="1"/>
</dbReference>
<keyword evidence="2" id="KW-0597">Phosphoprotein</keyword>
<feature type="domain" description="Formyl transferase N-terminal" evidence="4">
    <location>
        <begin position="31"/>
        <end position="141"/>
    </location>
</feature>
<evidence type="ECO:0000313" key="6">
    <source>
        <dbReference type="Proteomes" id="UP000528734"/>
    </source>
</evidence>
<dbReference type="PANTHER" id="PTHR45527:SF1">
    <property type="entry name" value="FATTY ACID SYNTHASE"/>
    <property type="match status" value="1"/>
</dbReference>
<name>A0A7Y4GZ62_9BRAD</name>
<dbReference type="FunFam" id="2.30.38.10:FF:000001">
    <property type="entry name" value="Non-ribosomal peptide synthetase PvdI"/>
    <property type="match status" value="1"/>
</dbReference>
<dbReference type="Gene3D" id="2.30.38.10">
    <property type="entry name" value="Luciferase, Domain 3"/>
    <property type="match status" value="1"/>
</dbReference>
<dbReference type="GO" id="GO:0043041">
    <property type="term" value="P:amino acid activation for nonribosomal peptide biosynthetic process"/>
    <property type="evidence" value="ECO:0007669"/>
    <property type="project" value="TreeGrafter"/>
</dbReference>
<accession>A0A7Y4GZ62</accession>
<dbReference type="Gene3D" id="3.40.50.980">
    <property type="match status" value="2"/>
</dbReference>
<proteinExistence type="predicted"/>
<dbReference type="InterPro" id="IPR002376">
    <property type="entry name" value="Formyl_transf_N"/>
</dbReference>